<dbReference type="InterPro" id="IPR001179">
    <property type="entry name" value="PPIase_FKBP_dom"/>
</dbReference>
<proteinExistence type="inferred from homology"/>
<accession>G4WW27</accession>
<evidence type="ECO:0000256" key="4">
    <source>
        <dbReference type="ARBA" id="ARBA00022490"/>
    </source>
</evidence>
<comment type="catalytic activity">
    <reaction evidence="1 9 10">
        <text>[protein]-peptidylproline (omega=180) = [protein]-peptidylproline (omega=0)</text>
        <dbReference type="Rhea" id="RHEA:16237"/>
        <dbReference type="Rhea" id="RHEA-COMP:10747"/>
        <dbReference type="Rhea" id="RHEA-COMP:10748"/>
        <dbReference type="ChEBI" id="CHEBI:83833"/>
        <dbReference type="ChEBI" id="CHEBI:83834"/>
        <dbReference type="EC" id="5.2.1.8"/>
    </reaction>
</comment>
<evidence type="ECO:0000256" key="9">
    <source>
        <dbReference type="PROSITE-ProRule" id="PRU00277"/>
    </source>
</evidence>
<dbReference type="SUPFAM" id="SSF54534">
    <property type="entry name" value="FKBP-like"/>
    <property type="match status" value="1"/>
</dbReference>
<protein>
    <recommendedName>
        <fullName evidence="10">Peptidyl-prolyl cis-trans isomerase</fullName>
        <ecNumber evidence="10">5.2.1.8</ecNumber>
    </recommendedName>
</protein>
<keyword evidence="6" id="KW-0143">Chaperone</keyword>
<dbReference type="Pfam" id="PF00254">
    <property type="entry name" value="FKBP_C"/>
    <property type="match status" value="1"/>
</dbReference>
<dbReference type="Gene3D" id="3.10.50.40">
    <property type="match status" value="1"/>
</dbReference>
<reference evidence="12" key="1">
    <citation type="journal article" date="2004" name="Appl. Environ. Microbiol.">
        <title>Long-chain N-acyltyrosine synthases from environmental DNA.</title>
        <authorList>
            <person name="Brady S.F."/>
            <person name="Chao C.J."/>
            <person name="Clardy J."/>
        </authorList>
    </citation>
    <scope>NUCLEOTIDE SEQUENCE</scope>
</reference>
<reference evidence="12" key="2">
    <citation type="journal article" date="2011" name="J. Bacteriol.">
        <title>Long-chain N-acyl amino acid synthases are linked to the putative PEP-CTERM/exosortase protein-sorting system in Gram-negative bacteria.</title>
        <authorList>
            <person name="Craig J.W."/>
            <person name="Cherry M.A."/>
            <person name="Brady S.F."/>
        </authorList>
    </citation>
    <scope>NUCLEOTIDE SEQUENCE</scope>
</reference>
<dbReference type="PROSITE" id="PS50059">
    <property type="entry name" value="FKBP_PPIASE"/>
    <property type="match status" value="1"/>
</dbReference>
<dbReference type="EC" id="5.2.1.8" evidence="10"/>
<keyword evidence="7 9" id="KW-0413">Isomerase</keyword>
<feature type="domain" description="PPIase FKBP-type" evidence="11">
    <location>
        <begin position="10"/>
        <end position="89"/>
    </location>
</feature>
<evidence type="ECO:0000256" key="7">
    <source>
        <dbReference type="ARBA" id="ARBA00023235"/>
    </source>
</evidence>
<comment type="similarity">
    <text evidence="3 10">Belongs to the FKBP-type PPIase family.</text>
</comment>
<comment type="function">
    <text evidence="8">Also involved in hydrogenase metallocenter assembly, probably by participating in the nickel insertion step. This function in hydrogenase biosynthesis requires chaperone activity and the presence of the metal-binding domain, but not PPIase activity.</text>
</comment>
<dbReference type="PANTHER" id="PTHR47861">
    <property type="entry name" value="FKBP-TYPE PEPTIDYL-PROLYL CIS-TRANS ISOMERASE SLYD"/>
    <property type="match status" value="1"/>
</dbReference>
<sequence length="164" mass="17782">MAPSTSSQKPKVVSFHYTLKDTKGNTLESSFNDEPLSFLEGVGQIIPGLEGAIKDLAKGEKKSVFVKAQDAYGEFEKELVVEVPRAQIPKKDVAVGDRFHADSGHGHSQVVVVTKVTDSAITVDGNHPLAGQDLHFDVEVIDVREATKEELEHGHSHSGDGHHH</sequence>
<evidence type="ECO:0000256" key="6">
    <source>
        <dbReference type="ARBA" id="ARBA00023186"/>
    </source>
</evidence>
<evidence type="ECO:0000256" key="10">
    <source>
        <dbReference type="RuleBase" id="RU003915"/>
    </source>
</evidence>
<evidence type="ECO:0000256" key="1">
    <source>
        <dbReference type="ARBA" id="ARBA00000971"/>
    </source>
</evidence>
<evidence type="ECO:0000256" key="8">
    <source>
        <dbReference type="ARBA" id="ARBA00037071"/>
    </source>
</evidence>
<evidence type="ECO:0000256" key="2">
    <source>
        <dbReference type="ARBA" id="ARBA00004496"/>
    </source>
</evidence>
<dbReference type="AlphaFoldDB" id="G4WW27"/>
<evidence type="ECO:0000256" key="3">
    <source>
        <dbReference type="ARBA" id="ARBA00006577"/>
    </source>
</evidence>
<keyword evidence="4" id="KW-0963">Cytoplasm</keyword>
<dbReference type="PANTHER" id="PTHR47861:SF3">
    <property type="entry name" value="FKBP-TYPE PEPTIDYL-PROLYL CIS-TRANS ISOMERASE SLYD"/>
    <property type="match status" value="1"/>
</dbReference>
<organism evidence="12">
    <name type="scientific">uncultured bacterium CSLF43</name>
    <dbReference type="NCBI Taxonomy" id="1091575"/>
    <lineage>
        <taxon>Bacteria</taxon>
        <taxon>environmental samples</taxon>
    </lineage>
</organism>
<dbReference type="InterPro" id="IPR046357">
    <property type="entry name" value="PPIase_dom_sf"/>
</dbReference>
<evidence type="ECO:0000313" key="12">
    <source>
        <dbReference type="EMBL" id="AEQ20629.1"/>
    </source>
</evidence>
<dbReference type="EMBL" id="JF429417">
    <property type="protein sequence ID" value="AEQ20629.1"/>
    <property type="molecule type" value="Genomic_DNA"/>
</dbReference>
<name>G4WW27_9BACT</name>
<dbReference type="GO" id="GO:0005737">
    <property type="term" value="C:cytoplasm"/>
    <property type="evidence" value="ECO:0007669"/>
    <property type="project" value="UniProtKB-SubCell"/>
</dbReference>
<dbReference type="GO" id="GO:0042026">
    <property type="term" value="P:protein refolding"/>
    <property type="evidence" value="ECO:0007669"/>
    <property type="project" value="UniProtKB-ARBA"/>
</dbReference>
<keyword evidence="5 9" id="KW-0697">Rotamase</keyword>
<dbReference type="GO" id="GO:0003755">
    <property type="term" value="F:peptidyl-prolyl cis-trans isomerase activity"/>
    <property type="evidence" value="ECO:0007669"/>
    <property type="project" value="UniProtKB-UniRule"/>
</dbReference>
<evidence type="ECO:0000259" key="11">
    <source>
        <dbReference type="PROSITE" id="PS50059"/>
    </source>
</evidence>
<evidence type="ECO:0000256" key="5">
    <source>
        <dbReference type="ARBA" id="ARBA00023110"/>
    </source>
</evidence>
<comment type="subcellular location">
    <subcellularLocation>
        <location evidence="2">Cytoplasm</location>
    </subcellularLocation>
</comment>